<evidence type="ECO:0000256" key="8">
    <source>
        <dbReference type="ARBA" id="ARBA00022692"/>
    </source>
</evidence>
<evidence type="ECO:0000256" key="7">
    <source>
        <dbReference type="ARBA" id="ARBA00022679"/>
    </source>
</evidence>
<comment type="subcellular location">
    <subcellularLocation>
        <location evidence="3">Membrane</location>
        <topology evidence="3">Multi-pass membrane protein</topology>
    </subcellularLocation>
</comment>
<dbReference type="EC" id="2.7.8.11" evidence="5 16"/>
<evidence type="ECO:0000256" key="11">
    <source>
        <dbReference type="ARBA" id="ARBA00022989"/>
    </source>
</evidence>
<evidence type="ECO:0000313" key="19">
    <source>
        <dbReference type="EMBL" id="SGZ39403.1"/>
    </source>
</evidence>
<evidence type="ECO:0000256" key="4">
    <source>
        <dbReference type="ARBA" id="ARBA00010441"/>
    </source>
</evidence>
<evidence type="ECO:0000256" key="15">
    <source>
        <dbReference type="ARBA" id="ARBA00023264"/>
    </source>
</evidence>
<dbReference type="GO" id="GO:0003881">
    <property type="term" value="F:CDP-diacylglycerol-inositol 3-phosphatidyltransferase activity"/>
    <property type="evidence" value="ECO:0007669"/>
    <property type="project" value="UniProtKB-UniRule"/>
</dbReference>
<keyword evidence="12 16" id="KW-0443">Lipid metabolism</keyword>
<dbReference type="GO" id="GO:0005794">
    <property type="term" value="C:Golgi apparatus"/>
    <property type="evidence" value="ECO:0007669"/>
    <property type="project" value="EnsemblFungi"/>
</dbReference>
<evidence type="ECO:0000256" key="17">
    <source>
        <dbReference type="RuleBase" id="RU003750"/>
    </source>
</evidence>
<keyword evidence="14 16" id="KW-0594">Phospholipid biosynthesis</keyword>
<evidence type="ECO:0000256" key="12">
    <source>
        <dbReference type="ARBA" id="ARBA00023098"/>
    </source>
</evidence>
<evidence type="ECO:0000256" key="3">
    <source>
        <dbReference type="ARBA" id="ARBA00004141"/>
    </source>
</evidence>
<sequence>MNKGKVTAKDVMLYIPNKIGYLRVLTMVISLFFMPRYPTVTTLVYGVSCLLDALDGTMARKYDQCSQLGAVLDMVSDRSTTACLICYLCVAYSQKFYVVIFLQLMNSLDLSSHYIHMYATLTCSNKKSHKTIDSNENWLLYMYYSSRKVLFTICALNEVFYMSLYWLSFRESLVWSKLGFWCFVVTLPGYVFKQVANVIQLNRAVVMLAESDAYLANDKKN</sequence>
<evidence type="ECO:0000256" key="9">
    <source>
        <dbReference type="ARBA" id="ARBA00022723"/>
    </source>
</evidence>
<dbReference type="InterPro" id="IPR048254">
    <property type="entry name" value="CDP_ALCOHOL_P_TRANSF_CS"/>
</dbReference>
<reference evidence="20" key="1">
    <citation type="submission" date="2016-11" db="EMBL/GenBank/DDBJ databases">
        <authorList>
            <person name="Guldener U."/>
        </authorList>
    </citation>
    <scope>NUCLEOTIDE SEQUENCE [LARGE SCALE GENOMIC DNA]</scope>
</reference>
<dbReference type="Proteomes" id="UP000183365">
    <property type="component" value="Unassembled WGS sequence"/>
</dbReference>
<protein>
    <recommendedName>
        <fullName evidence="5 16">CDP-diacylglycerol--inositol 3-phosphatidyltransferase</fullName>
        <ecNumber evidence="5 16">2.7.8.11</ecNumber>
    </recommendedName>
</protein>
<keyword evidence="6 16" id="KW-0444">Lipid biosynthesis</keyword>
<feature type="transmembrane region" description="Helical" evidence="18">
    <location>
        <begin position="79"/>
        <end position="102"/>
    </location>
</feature>
<dbReference type="InterPro" id="IPR043130">
    <property type="entry name" value="CDP-OH_PTrfase_TM_dom"/>
</dbReference>
<comment type="cofactor">
    <cofactor evidence="1">
        <name>Mn(2+)</name>
        <dbReference type="ChEBI" id="CHEBI:29035"/>
    </cofactor>
</comment>
<dbReference type="PANTHER" id="PTHR15362">
    <property type="entry name" value="PHOSPHATIDYLINOSITOL SYNTHASE"/>
    <property type="match status" value="1"/>
</dbReference>
<feature type="transmembrane region" description="Helical" evidence="18">
    <location>
        <begin position="173"/>
        <end position="192"/>
    </location>
</feature>
<dbReference type="InterPro" id="IPR000462">
    <property type="entry name" value="CDP-OH_P_trans"/>
</dbReference>
<evidence type="ECO:0000313" key="20">
    <source>
        <dbReference type="Proteomes" id="UP000183365"/>
    </source>
</evidence>
<keyword evidence="8 18" id="KW-0812">Transmembrane</keyword>
<dbReference type="GO" id="GO:0005741">
    <property type="term" value="C:mitochondrial outer membrane"/>
    <property type="evidence" value="ECO:0007669"/>
    <property type="project" value="EnsemblFungi"/>
</dbReference>
<evidence type="ECO:0000256" key="6">
    <source>
        <dbReference type="ARBA" id="ARBA00022516"/>
    </source>
</evidence>
<accession>A0A1L0B372</accession>
<proteinExistence type="inferred from homology"/>
<evidence type="ECO:0000256" key="5">
    <source>
        <dbReference type="ARBA" id="ARBA00013212"/>
    </source>
</evidence>
<dbReference type="EMBL" id="FQNF01000023">
    <property type="protein sequence ID" value="SGZ39403.1"/>
    <property type="molecule type" value="Genomic_DNA"/>
</dbReference>
<keyword evidence="7 16" id="KW-0808">Transferase</keyword>
<dbReference type="PANTHER" id="PTHR15362:SF4">
    <property type="entry name" value="CDP-DIACYLGLYCEROL--INOSITOL 3-PHOSPHATIDYLTRANSFERASE"/>
    <property type="match status" value="1"/>
</dbReference>
<dbReference type="AlphaFoldDB" id="A0A1L0B372"/>
<keyword evidence="11 18" id="KW-1133">Transmembrane helix</keyword>
<dbReference type="GO" id="GO:0046872">
    <property type="term" value="F:metal ion binding"/>
    <property type="evidence" value="ECO:0007669"/>
    <property type="project" value="UniProtKB-KW"/>
</dbReference>
<dbReference type="PIRSF" id="PIRSF000848">
    <property type="entry name" value="CDP_diag_ino_3_P"/>
    <property type="match status" value="1"/>
</dbReference>
<comment type="similarity">
    <text evidence="4 16 17">Belongs to the CDP-alcohol phosphatidyltransferase class-I family.</text>
</comment>
<comment type="cofactor">
    <cofactor evidence="2">
        <name>Mg(2+)</name>
        <dbReference type="ChEBI" id="CHEBI:18420"/>
    </cofactor>
</comment>
<organism evidence="19 20">
    <name type="scientific">Hanseniaspora guilliermondii</name>
    <dbReference type="NCBI Taxonomy" id="56406"/>
    <lineage>
        <taxon>Eukaryota</taxon>
        <taxon>Fungi</taxon>
        <taxon>Dikarya</taxon>
        <taxon>Ascomycota</taxon>
        <taxon>Saccharomycotina</taxon>
        <taxon>Saccharomycetes</taxon>
        <taxon>Saccharomycodales</taxon>
        <taxon>Saccharomycodaceae</taxon>
        <taxon>Hanseniaspora</taxon>
    </lineage>
</organism>
<evidence type="ECO:0000256" key="14">
    <source>
        <dbReference type="ARBA" id="ARBA00023209"/>
    </source>
</evidence>
<evidence type="ECO:0000256" key="1">
    <source>
        <dbReference type="ARBA" id="ARBA00001936"/>
    </source>
</evidence>
<keyword evidence="10" id="KW-0460">Magnesium</keyword>
<keyword evidence="13 16" id="KW-0472">Membrane</keyword>
<evidence type="ECO:0000256" key="2">
    <source>
        <dbReference type="ARBA" id="ARBA00001946"/>
    </source>
</evidence>
<dbReference type="OrthoDB" id="10251079at2759"/>
<keyword evidence="9" id="KW-0479">Metal-binding</keyword>
<comment type="catalytic activity">
    <reaction evidence="16">
        <text>a CDP-1,2-diacyl-sn-glycerol + myo-inositol = a 1,2-diacyl-sn-glycero-3-phospho-(1D-myo-inositol) + CMP + H(+)</text>
        <dbReference type="Rhea" id="RHEA:11580"/>
        <dbReference type="ChEBI" id="CHEBI:15378"/>
        <dbReference type="ChEBI" id="CHEBI:17268"/>
        <dbReference type="ChEBI" id="CHEBI:57880"/>
        <dbReference type="ChEBI" id="CHEBI:58332"/>
        <dbReference type="ChEBI" id="CHEBI:60377"/>
        <dbReference type="EC" id="2.7.8.11"/>
    </reaction>
</comment>
<gene>
    <name evidence="19" type="ORF">HGUI_01603</name>
</gene>
<keyword evidence="20" id="KW-1185">Reference proteome</keyword>
<dbReference type="Pfam" id="PF01066">
    <property type="entry name" value="CDP-OH_P_transf"/>
    <property type="match status" value="1"/>
</dbReference>
<evidence type="ECO:0000256" key="13">
    <source>
        <dbReference type="ARBA" id="ARBA00023136"/>
    </source>
</evidence>
<feature type="transmembrane region" description="Helical" evidence="18">
    <location>
        <begin position="149"/>
        <end position="167"/>
    </location>
</feature>
<evidence type="ECO:0000256" key="18">
    <source>
        <dbReference type="SAM" id="Phobius"/>
    </source>
</evidence>
<dbReference type="GO" id="GO:0006661">
    <property type="term" value="P:phosphatidylinositol biosynthetic process"/>
    <property type="evidence" value="ECO:0007669"/>
    <property type="project" value="EnsemblFungi"/>
</dbReference>
<evidence type="ECO:0000256" key="10">
    <source>
        <dbReference type="ARBA" id="ARBA00022842"/>
    </source>
</evidence>
<dbReference type="Gene3D" id="1.20.120.1760">
    <property type="match status" value="1"/>
</dbReference>
<dbReference type="VEuPathDB" id="FungiDB:HGUI_01603"/>
<dbReference type="InterPro" id="IPR014387">
    <property type="entry name" value="CDP_diag_ino_3_P_euk"/>
</dbReference>
<evidence type="ECO:0000256" key="16">
    <source>
        <dbReference type="PIRNR" id="PIRNR000848"/>
    </source>
</evidence>
<keyword evidence="15 16" id="KW-1208">Phospholipid metabolism</keyword>
<name>A0A1L0B372_9ASCO</name>
<dbReference type="PROSITE" id="PS00379">
    <property type="entry name" value="CDP_ALCOHOL_P_TRANSF"/>
    <property type="match status" value="1"/>
</dbReference>